<sequence>MTEPLILLFVGIGITVLIGVLVVAVMVRTRRPGGGIREWIRESADSWQENDYRSRGEHGGERVRLDTLLAEASPDDSANPLAEVENLRTAAEQMWGEEVGAIRSRRAEKEASRAKKAADLPAAAEEAATGQLPPTFAPARRRRFPKNVEVPVKKDPEDATSYLPVVASENASTVPRPAGRKTELAADDHALESAKSEQENSESETCEPAKPIRRWARNFTPDSPENETPGDENDLPPEETFQVDKVSWQRVHAE</sequence>
<feature type="transmembrane region" description="Helical" evidence="2">
    <location>
        <begin position="6"/>
        <end position="27"/>
    </location>
</feature>
<dbReference type="AlphaFoldDB" id="A0AB34WZ30"/>
<gene>
    <name evidence="3" type="ORF">HMPREF1862_01137</name>
</gene>
<comment type="caution">
    <text evidence="3">The sequence shown here is derived from an EMBL/GenBank/DDBJ whole genome shotgun (WGS) entry which is preliminary data.</text>
</comment>
<proteinExistence type="predicted"/>
<feature type="compositionally biased region" description="Basic and acidic residues" evidence="1">
    <location>
        <begin position="105"/>
        <end position="118"/>
    </location>
</feature>
<feature type="region of interest" description="Disordered" evidence="1">
    <location>
        <begin position="104"/>
        <end position="254"/>
    </location>
</feature>
<evidence type="ECO:0000313" key="3">
    <source>
        <dbReference type="EMBL" id="KXB80455.1"/>
    </source>
</evidence>
<accession>A0AB34WZ30</accession>
<evidence type="ECO:0000313" key="4">
    <source>
        <dbReference type="Proteomes" id="UP000070572"/>
    </source>
</evidence>
<keyword evidence="2" id="KW-0812">Transmembrane</keyword>
<evidence type="ECO:0000256" key="2">
    <source>
        <dbReference type="SAM" id="Phobius"/>
    </source>
</evidence>
<organism evidence="3 4">
    <name type="scientific">Varibaculum cambriense</name>
    <dbReference type="NCBI Taxonomy" id="184870"/>
    <lineage>
        <taxon>Bacteria</taxon>
        <taxon>Bacillati</taxon>
        <taxon>Actinomycetota</taxon>
        <taxon>Actinomycetes</taxon>
        <taxon>Actinomycetales</taxon>
        <taxon>Actinomycetaceae</taxon>
        <taxon>Varibaculum</taxon>
    </lineage>
</organism>
<feature type="compositionally biased region" description="Acidic residues" evidence="1">
    <location>
        <begin position="224"/>
        <end position="237"/>
    </location>
</feature>
<feature type="compositionally biased region" description="Low complexity" evidence="1">
    <location>
        <begin position="119"/>
        <end position="138"/>
    </location>
</feature>
<protein>
    <recommendedName>
        <fullName evidence="5">Secreted protein</fullName>
    </recommendedName>
</protein>
<feature type="compositionally biased region" description="Basic and acidic residues" evidence="1">
    <location>
        <begin position="180"/>
        <end position="198"/>
    </location>
</feature>
<dbReference type="RefSeq" id="WP_060920476.1">
    <property type="nucleotide sequence ID" value="NZ_CAUPGC010000001.1"/>
</dbReference>
<evidence type="ECO:0008006" key="5">
    <source>
        <dbReference type="Google" id="ProtNLM"/>
    </source>
</evidence>
<dbReference type="Proteomes" id="UP000070572">
    <property type="component" value="Unassembled WGS sequence"/>
</dbReference>
<evidence type="ECO:0000256" key="1">
    <source>
        <dbReference type="SAM" id="MobiDB-lite"/>
    </source>
</evidence>
<dbReference type="EMBL" id="LSDN01000015">
    <property type="protein sequence ID" value="KXB80455.1"/>
    <property type="molecule type" value="Genomic_DNA"/>
</dbReference>
<keyword evidence="2" id="KW-1133">Transmembrane helix</keyword>
<reference evidence="3 4" key="1">
    <citation type="submission" date="2016-01" db="EMBL/GenBank/DDBJ databases">
        <authorList>
            <person name="Mitreva M."/>
            <person name="Pepin K.H."/>
            <person name="Mihindukulasuriya K.A."/>
            <person name="Fulton R."/>
            <person name="Fronick C."/>
            <person name="O'Laughlin M."/>
            <person name="Miner T."/>
            <person name="Herter B."/>
            <person name="Rosa B.A."/>
            <person name="Cordes M."/>
            <person name="Tomlinson C."/>
            <person name="Wollam A."/>
            <person name="Palsikar V.B."/>
            <person name="Mardis E.R."/>
            <person name="Wilson R.K."/>
        </authorList>
    </citation>
    <scope>NUCLEOTIDE SEQUENCE [LARGE SCALE GENOMIC DNA]</scope>
    <source>
        <strain evidence="3 4">DNF00696</strain>
    </source>
</reference>
<name>A0AB34WZ30_9ACTO</name>
<keyword evidence="2" id="KW-0472">Membrane</keyword>